<keyword evidence="7 9" id="KW-0472">Membrane</keyword>
<dbReference type="Gene3D" id="3.10.580.10">
    <property type="entry name" value="CBS-domain"/>
    <property type="match status" value="1"/>
</dbReference>
<dbReference type="GO" id="GO:0005886">
    <property type="term" value="C:plasma membrane"/>
    <property type="evidence" value="ECO:0007669"/>
    <property type="project" value="UniProtKB-SubCell"/>
</dbReference>
<protein>
    <recommendedName>
        <fullName evidence="9">Magnesium transporter MgtE</fullName>
    </recommendedName>
</protein>
<sequence length="454" mass="49377">MRTQVRENLFDSLTRALQKGDVALVQALGDKIHPQEILEHWDDLPGEHQYVLLTYLDAEAAAQIFSELDPEDQAEFLETLPPWRVRQILEELDPDDLTDALQAVEEEDPALARQLKEWLDPKTRAEVEALSAYDEDDAGGLMTPEYVAVRAGMTVDEVLQFLRRAAPDAETVYYLYVLDDEGHLVGVLSLRDLIVADPSMRVAEIMNPDVIHVTTGTDQEEVARVMADYDLTVVPVTDDAGRLVGIVTIDDVIDVLEEEATEDIHRLGAVDAPELVYSRSSAWELWSARARWLVILIVTGMFTSTILAGFSSVLEATTALAFYIPVLLGTGGNTGNQSSTLIVRALATRDIDLSDWPHVLFKELGVGVLLGLTLSALIALKVALDGFLGVTPVVALALFLLVIVANLAGALLPIALEKLGLDPALISNPLIATISDVSGLVIYLSVARVLLGTG</sequence>
<dbReference type="InterPro" id="IPR000644">
    <property type="entry name" value="CBS_dom"/>
</dbReference>
<dbReference type="Pfam" id="PF00571">
    <property type="entry name" value="CBS"/>
    <property type="match status" value="2"/>
</dbReference>
<dbReference type="InterPro" id="IPR036739">
    <property type="entry name" value="SLC41_membr_dom_sf"/>
</dbReference>
<dbReference type="GO" id="GO:0015095">
    <property type="term" value="F:magnesium ion transmembrane transporter activity"/>
    <property type="evidence" value="ECO:0007669"/>
    <property type="project" value="UniProtKB-UniRule"/>
</dbReference>
<dbReference type="InterPro" id="IPR038076">
    <property type="entry name" value="MgtE_N_sf"/>
</dbReference>
<keyword evidence="4 9" id="KW-0812">Transmembrane</keyword>
<comment type="similarity">
    <text evidence="2 9">Belongs to the SLC41A transporter family.</text>
</comment>
<dbReference type="SUPFAM" id="SSF158791">
    <property type="entry name" value="MgtE N-terminal domain-like"/>
    <property type="match status" value="1"/>
</dbReference>
<feature type="transmembrane region" description="Helical" evidence="9">
    <location>
        <begin position="396"/>
        <end position="416"/>
    </location>
</feature>
<reference evidence="11 12" key="1">
    <citation type="submission" date="2019-07" db="EMBL/GenBank/DDBJ databases">
        <title>Whole genome shotgun sequence of Oceanithermus desulfurans NBRC 100063.</title>
        <authorList>
            <person name="Hosoyama A."/>
            <person name="Uohara A."/>
            <person name="Ohji S."/>
            <person name="Ichikawa N."/>
        </authorList>
    </citation>
    <scope>NUCLEOTIDE SEQUENCE [LARGE SCALE GENOMIC DNA]</scope>
    <source>
        <strain evidence="11 12">NBRC 100063</strain>
    </source>
</reference>
<dbReference type="SMART" id="SM00116">
    <property type="entry name" value="CBS"/>
    <property type="match status" value="2"/>
</dbReference>
<dbReference type="InterPro" id="IPR046342">
    <property type="entry name" value="CBS_dom_sf"/>
</dbReference>
<feature type="transmembrane region" description="Helical" evidence="9">
    <location>
        <begin position="364"/>
        <end position="384"/>
    </location>
</feature>
<evidence type="ECO:0000259" key="10">
    <source>
        <dbReference type="PROSITE" id="PS51371"/>
    </source>
</evidence>
<dbReference type="CDD" id="cd04606">
    <property type="entry name" value="CBS_pair_Mg_transporter"/>
    <property type="match status" value="1"/>
</dbReference>
<dbReference type="OrthoDB" id="9790355at2"/>
<dbReference type="InterPro" id="IPR006667">
    <property type="entry name" value="SLC41_membr_dom"/>
</dbReference>
<keyword evidence="6 9" id="KW-1133">Transmembrane helix</keyword>
<comment type="subcellular location">
    <subcellularLocation>
        <location evidence="9">Cell membrane</location>
        <topology evidence="9">Multi-pass membrane protein</topology>
    </subcellularLocation>
    <subcellularLocation>
        <location evidence="1">Membrane</location>
        <topology evidence="1">Multi-pass membrane protein</topology>
    </subcellularLocation>
</comment>
<proteinExistence type="inferred from homology"/>
<dbReference type="PROSITE" id="PS51371">
    <property type="entry name" value="CBS"/>
    <property type="match status" value="2"/>
</dbReference>
<dbReference type="SUPFAM" id="SSF161093">
    <property type="entry name" value="MgtE membrane domain-like"/>
    <property type="match status" value="1"/>
</dbReference>
<gene>
    <name evidence="11" type="ORF">ODE01S_04350</name>
</gene>
<dbReference type="Gene3D" id="1.10.357.20">
    <property type="entry name" value="SLC41 divalent cation transporters, integral membrane domain"/>
    <property type="match status" value="1"/>
</dbReference>
<evidence type="ECO:0000256" key="4">
    <source>
        <dbReference type="ARBA" id="ARBA00022692"/>
    </source>
</evidence>
<dbReference type="PANTHER" id="PTHR43773:SF1">
    <property type="entry name" value="MAGNESIUM TRANSPORTER MGTE"/>
    <property type="match status" value="1"/>
</dbReference>
<dbReference type="NCBIfam" id="TIGR00400">
    <property type="entry name" value="mgtE"/>
    <property type="match status" value="1"/>
</dbReference>
<evidence type="ECO:0000256" key="5">
    <source>
        <dbReference type="ARBA" id="ARBA00022842"/>
    </source>
</evidence>
<evidence type="ECO:0000256" key="6">
    <source>
        <dbReference type="ARBA" id="ARBA00022989"/>
    </source>
</evidence>
<dbReference type="InterPro" id="IPR006668">
    <property type="entry name" value="Mg_transptr_MgtE_intracell_dom"/>
</dbReference>
<evidence type="ECO:0000256" key="7">
    <source>
        <dbReference type="ARBA" id="ARBA00023136"/>
    </source>
</evidence>
<dbReference type="PANTHER" id="PTHR43773">
    <property type="entry name" value="MAGNESIUM TRANSPORTER MGTE"/>
    <property type="match status" value="1"/>
</dbReference>
<dbReference type="GO" id="GO:0046872">
    <property type="term" value="F:metal ion binding"/>
    <property type="evidence" value="ECO:0007669"/>
    <property type="project" value="UniProtKB-KW"/>
</dbReference>
<evidence type="ECO:0000256" key="9">
    <source>
        <dbReference type="RuleBase" id="RU362011"/>
    </source>
</evidence>
<dbReference type="AlphaFoldDB" id="A0A511RH60"/>
<comment type="caution">
    <text evidence="11">The sequence shown here is derived from an EMBL/GenBank/DDBJ whole genome shotgun (WGS) entry which is preliminary data.</text>
</comment>
<evidence type="ECO:0000313" key="11">
    <source>
        <dbReference type="EMBL" id="GEM89001.1"/>
    </source>
</evidence>
<evidence type="ECO:0000313" key="12">
    <source>
        <dbReference type="Proteomes" id="UP000321827"/>
    </source>
</evidence>
<dbReference type="InterPro" id="IPR006669">
    <property type="entry name" value="MgtE_transporter"/>
</dbReference>
<evidence type="ECO:0000256" key="3">
    <source>
        <dbReference type="ARBA" id="ARBA00022448"/>
    </source>
</evidence>
<comment type="caution">
    <text evidence="9">Lacks conserved residue(s) required for the propagation of feature annotation.</text>
</comment>
<organism evidence="11 12">
    <name type="scientific">Oceanithermus desulfurans NBRC 100063</name>
    <dbReference type="NCBI Taxonomy" id="1227550"/>
    <lineage>
        <taxon>Bacteria</taxon>
        <taxon>Thermotogati</taxon>
        <taxon>Deinococcota</taxon>
        <taxon>Deinococci</taxon>
        <taxon>Thermales</taxon>
        <taxon>Thermaceae</taxon>
        <taxon>Oceanithermus</taxon>
    </lineage>
</organism>
<dbReference type="Pfam" id="PF01769">
    <property type="entry name" value="MgtE"/>
    <property type="match status" value="1"/>
</dbReference>
<dbReference type="Proteomes" id="UP000321827">
    <property type="component" value="Unassembled WGS sequence"/>
</dbReference>
<feature type="domain" description="CBS" evidence="10">
    <location>
        <begin position="142"/>
        <end position="204"/>
    </location>
</feature>
<dbReference type="EMBL" id="BJXN01000002">
    <property type="protein sequence ID" value="GEM89001.1"/>
    <property type="molecule type" value="Genomic_DNA"/>
</dbReference>
<dbReference type="SMART" id="SM00924">
    <property type="entry name" value="MgtE_N"/>
    <property type="match status" value="1"/>
</dbReference>
<keyword evidence="9" id="KW-1003">Cell membrane</keyword>
<dbReference type="Pfam" id="PF03448">
    <property type="entry name" value="MgtE_N"/>
    <property type="match status" value="1"/>
</dbReference>
<comment type="function">
    <text evidence="9">Acts as a magnesium transporter.</text>
</comment>
<keyword evidence="8" id="KW-0129">CBS domain</keyword>
<name>A0A511RH60_9DEIN</name>
<keyword evidence="9" id="KW-0479">Metal-binding</keyword>
<evidence type="ECO:0000256" key="1">
    <source>
        <dbReference type="ARBA" id="ARBA00004141"/>
    </source>
</evidence>
<evidence type="ECO:0000256" key="8">
    <source>
        <dbReference type="PROSITE-ProRule" id="PRU00703"/>
    </source>
</evidence>
<feature type="transmembrane region" description="Helical" evidence="9">
    <location>
        <begin position="292"/>
        <end position="314"/>
    </location>
</feature>
<keyword evidence="5 9" id="KW-0460">Magnesium</keyword>
<feature type="domain" description="CBS" evidence="10">
    <location>
        <begin position="206"/>
        <end position="262"/>
    </location>
</feature>
<feature type="transmembrane region" description="Helical" evidence="9">
    <location>
        <begin position="428"/>
        <end position="451"/>
    </location>
</feature>
<comment type="subunit">
    <text evidence="9">Homodimer.</text>
</comment>
<keyword evidence="3 9" id="KW-0813">Transport</keyword>
<accession>A0A511RH60</accession>
<evidence type="ECO:0000256" key="2">
    <source>
        <dbReference type="ARBA" id="ARBA00009749"/>
    </source>
</evidence>
<dbReference type="Gene3D" id="1.25.60.10">
    <property type="entry name" value="MgtE N-terminal domain-like"/>
    <property type="match status" value="1"/>
</dbReference>
<dbReference type="SUPFAM" id="SSF54631">
    <property type="entry name" value="CBS-domain pair"/>
    <property type="match status" value="1"/>
</dbReference>